<feature type="domain" description="SGNH hydrolase-type esterase" evidence="1">
    <location>
        <begin position="13"/>
        <end position="218"/>
    </location>
</feature>
<dbReference type="eggNOG" id="COG2755">
    <property type="taxonomic scope" value="Bacteria"/>
</dbReference>
<dbReference type="RefSeq" id="WP_004631168.1">
    <property type="nucleotide sequence ID" value="NZ_AORV01000078.1"/>
</dbReference>
<sequence length="230" mass="26181">MLELSNRNITIWGDSILKGVVLDEQDGRYKVLKNSSVNNFAEITGCSLKNNAYFGMTSTKALNKIANSMDKQPIDNNDIVILEFGGNDCDFNWTEISNSPEDEHLPRTTIAAFKNSLQNMITLFKEKGVNPILMNLPPLEPEKYFNWLSRGLNKDNILRWLGDVAKIYRWQEAYNTAVEWAALQNGCRLINVRESFLISKNYSSHFCADGIHPNEKGHNKILDSLLNFAF</sequence>
<dbReference type="SUPFAM" id="SSF52266">
    <property type="entry name" value="SGNH hydrolase"/>
    <property type="match status" value="1"/>
</dbReference>
<organism evidence="2 3">
    <name type="scientific">Ruminiclostridium cellobioparum subsp. termitidis CT1112</name>
    <dbReference type="NCBI Taxonomy" id="1195236"/>
    <lineage>
        <taxon>Bacteria</taxon>
        <taxon>Bacillati</taxon>
        <taxon>Bacillota</taxon>
        <taxon>Clostridia</taxon>
        <taxon>Eubacteriales</taxon>
        <taxon>Oscillospiraceae</taxon>
        <taxon>Ruminiclostridium</taxon>
    </lineage>
</organism>
<dbReference type="InterPro" id="IPR051532">
    <property type="entry name" value="Ester_Hydrolysis_Enzymes"/>
</dbReference>
<evidence type="ECO:0000313" key="2">
    <source>
        <dbReference type="EMBL" id="EMS69025.1"/>
    </source>
</evidence>
<dbReference type="EMBL" id="AORV01000078">
    <property type="protein sequence ID" value="EMS69025.1"/>
    <property type="molecule type" value="Genomic_DNA"/>
</dbReference>
<dbReference type="CDD" id="cd00229">
    <property type="entry name" value="SGNH_hydrolase"/>
    <property type="match status" value="1"/>
</dbReference>
<dbReference type="AlphaFoldDB" id="S0FEY3"/>
<evidence type="ECO:0000259" key="1">
    <source>
        <dbReference type="Pfam" id="PF13472"/>
    </source>
</evidence>
<name>S0FEY3_RUMCE</name>
<dbReference type="GO" id="GO:0004622">
    <property type="term" value="F:phosphatidylcholine lysophospholipase activity"/>
    <property type="evidence" value="ECO:0007669"/>
    <property type="project" value="TreeGrafter"/>
</dbReference>
<accession>S0FEY3</accession>
<dbReference type="InterPro" id="IPR013830">
    <property type="entry name" value="SGNH_hydro"/>
</dbReference>
<evidence type="ECO:0000313" key="3">
    <source>
        <dbReference type="Proteomes" id="UP000014155"/>
    </source>
</evidence>
<dbReference type="PANTHER" id="PTHR30383">
    <property type="entry name" value="THIOESTERASE 1/PROTEASE 1/LYSOPHOSPHOLIPASE L1"/>
    <property type="match status" value="1"/>
</dbReference>
<dbReference type="PANTHER" id="PTHR30383:SF5">
    <property type="entry name" value="SGNH HYDROLASE-TYPE ESTERASE DOMAIN-CONTAINING PROTEIN"/>
    <property type="match status" value="1"/>
</dbReference>
<keyword evidence="3" id="KW-1185">Reference proteome</keyword>
<dbReference type="STRING" id="1195236.CTER_5447"/>
<reference evidence="2 3" key="1">
    <citation type="journal article" date="2013" name="Genome Announc.">
        <title>Draft Genome Sequence of the Cellulolytic, Mesophilic, Anaerobic Bacterium Clostridium termitidis Strain CT1112 (DSM 5398).</title>
        <authorList>
            <person name="Lal S."/>
            <person name="Ramachandran U."/>
            <person name="Zhang X."/>
            <person name="Munir R."/>
            <person name="Sparling R."/>
            <person name="Levin D.B."/>
        </authorList>
    </citation>
    <scope>NUCLEOTIDE SEQUENCE [LARGE SCALE GENOMIC DNA]</scope>
    <source>
        <strain evidence="2 3">CT1112</strain>
    </source>
</reference>
<dbReference type="Gene3D" id="3.40.50.1110">
    <property type="entry name" value="SGNH hydrolase"/>
    <property type="match status" value="1"/>
</dbReference>
<protein>
    <submittedName>
        <fullName evidence="2">G-D-S-L family lipolytic protein</fullName>
    </submittedName>
</protein>
<gene>
    <name evidence="2" type="ORF">CTER_5447</name>
</gene>
<dbReference type="PATRIC" id="fig|1195236.3.peg.5588"/>
<dbReference type="Proteomes" id="UP000014155">
    <property type="component" value="Unassembled WGS sequence"/>
</dbReference>
<comment type="caution">
    <text evidence="2">The sequence shown here is derived from an EMBL/GenBank/DDBJ whole genome shotgun (WGS) entry which is preliminary data.</text>
</comment>
<dbReference type="InterPro" id="IPR036514">
    <property type="entry name" value="SGNH_hydro_sf"/>
</dbReference>
<proteinExistence type="predicted"/>
<dbReference type="Pfam" id="PF13472">
    <property type="entry name" value="Lipase_GDSL_2"/>
    <property type="match status" value="1"/>
</dbReference>